<sequence length="207" mass="22972">MLKILTLGSMDEQSNYVSTWLQIISVCAQELKHGSLIWKQSLEKDVRLWILSQTRGKRFILALGEIYRVVVVLGASAKLYKPWILSSSVDSAQLNVLFEECHALWSSSGLKEALLSISDPIGSEYFSTVEALTHSIEYVYNLDALALANLVFKGQEAVCQLSALTAGVVPGMKMVIWNGERYFLTLANLWANLISCDPPKLPLLHVG</sequence>
<accession>A0ABC8SSE0</accession>
<dbReference type="Pfam" id="PF25999">
    <property type="entry name" value="SYNRG_C"/>
    <property type="match status" value="1"/>
</dbReference>
<dbReference type="AlphaFoldDB" id="A0ABC8SSE0"/>
<dbReference type="PANTHER" id="PTHR35701:SF1">
    <property type="entry name" value="OS11G0148400 PROTEIN"/>
    <property type="match status" value="1"/>
</dbReference>
<keyword evidence="3" id="KW-1185">Reference proteome</keyword>
<evidence type="ECO:0000313" key="3">
    <source>
        <dbReference type="Proteomes" id="UP001642360"/>
    </source>
</evidence>
<name>A0ABC8SSE0_9AQUA</name>
<dbReference type="InterPro" id="IPR059024">
    <property type="entry name" value="SYNRG_C"/>
</dbReference>
<evidence type="ECO:0000259" key="1">
    <source>
        <dbReference type="Pfam" id="PF25999"/>
    </source>
</evidence>
<dbReference type="EMBL" id="CAUOFW020003469">
    <property type="protein sequence ID" value="CAK9160132.1"/>
    <property type="molecule type" value="Genomic_DNA"/>
</dbReference>
<organism evidence="2 3">
    <name type="scientific">Ilex paraguariensis</name>
    <name type="common">yerba mate</name>
    <dbReference type="NCBI Taxonomy" id="185542"/>
    <lineage>
        <taxon>Eukaryota</taxon>
        <taxon>Viridiplantae</taxon>
        <taxon>Streptophyta</taxon>
        <taxon>Embryophyta</taxon>
        <taxon>Tracheophyta</taxon>
        <taxon>Spermatophyta</taxon>
        <taxon>Magnoliopsida</taxon>
        <taxon>eudicotyledons</taxon>
        <taxon>Gunneridae</taxon>
        <taxon>Pentapetalae</taxon>
        <taxon>asterids</taxon>
        <taxon>campanulids</taxon>
        <taxon>Aquifoliales</taxon>
        <taxon>Aquifoliaceae</taxon>
        <taxon>Ilex</taxon>
    </lineage>
</organism>
<proteinExistence type="predicted"/>
<dbReference type="Proteomes" id="UP001642360">
    <property type="component" value="Unassembled WGS sequence"/>
</dbReference>
<comment type="caution">
    <text evidence="2">The sequence shown here is derived from an EMBL/GenBank/DDBJ whole genome shotgun (WGS) entry which is preliminary data.</text>
</comment>
<gene>
    <name evidence="2" type="ORF">ILEXP_LOCUS28864</name>
</gene>
<dbReference type="PANTHER" id="PTHR35701">
    <property type="entry name" value="OS11G0148400 PROTEIN"/>
    <property type="match status" value="1"/>
</dbReference>
<protein>
    <recommendedName>
        <fullName evidence="1">Synergin gamma C-terminal domain-containing protein</fullName>
    </recommendedName>
</protein>
<evidence type="ECO:0000313" key="2">
    <source>
        <dbReference type="EMBL" id="CAK9160132.1"/>
    </source>
</evidence>
<feature type="domain" description="Synergin gamma C-terminal" evidence="1">
    <location>
        <begin position="9"/>
        <end position="201"/>
    </location>
</feature>
<reference evidence="2 3" key="1">
    <citation type="submission" date="2024-02" db="EMBL/GenBank/DDBJ databases">
        <authorList>
            <person name="Vignale AGUSTIN F."/>
            <person name="Sosa J E."/>
            <person name="Modenutti C."/>
        </authorList>
    </citation>
    <scope>NUCLEOTIDE SEQUENCE [LARGE SCALE GENOMIC DNA]</scope>
</reference>